<dbReference type="Proteomes" id="UP000593571">
    <property type="component" value="Unassembled WGS sequence"/>
</dbReference>
<evidence type="ECO:0000313" key="2">
    <source>
        <dbReference type="EMBL" id="KAF6447453.1"/>
    </source>
</evidence>
<protein>
    <submittedName>
        <fullName evidence="2">Uncharacterized protein</fullName>
    </submittedName>
</protein>
<comment type="caution">
    <text evidence="2">The sequence shown here is derived from an EMBL/GenBank/DDBJ whole genome shotgun (WGS) entry which is preliminary data.</text>
</comment>
<gene>
    <name evidence="2" type="ORF">HJG63_011914</name>
</gene>
<evidence type="ECO:0000256" key="1">
    <source>
        <dbReference type="SAM" id="SignalP"/>
    </source>
</evidence>
<dbReference type="AlphaFoldDB" id="A0A7J8FI76"/>
<sequence length="144" mass="15891">MIPAGLACVLVSAGIAFPPLQRERERERERLATAEQLITDSYSSIRGRYANLVGLQPSFPSHCPCSSVISNGAQGNVNCWPAQSPVLSKVLLVLHLGYSLVFEYSGSHQLCLQYTNSLLSYSVWMITSEKSLPLCRSRFRVKTA</sequence>
<evidence type="ECO:0000313" key="3">
    <source>
        <dbReference type="Proteomes" id="UP000593571"/>
    </source>
</evidence>
<accession>A0A7J8FI76</accession>
<dbReference type="EMBL" id="JACASE010000007">
    <property type="protein sequence ID" value="KAF6447453.1"/>
    <property type="molecule type" value="Genomic_DNA"/>
</dbReference>
<name>A0A7J8FI76_ROUAE</name>
<reference evidence="2 3" key="1">
    <citation type="journal article" date="2020" name="Nature">
        <title>Six reference-quality genomes reveal evolution of bat adaptations.</title>
        <authorList>
            <person name="Jebb D."/>
            <person name="Huang Z."/>
            <person name="Pippel M."/>
            <person name="Hughes G.M."/>
            <person name="Lavrichenko K."/>
            <person name="Devanna P."/>
            <person name="Winkler S."/>
            <person name="Jermiin L.S."/>
            <person name="Skirmuntt E.C."/>
            <person name="Katzourakis A."/>
            <person name="Burkitt-Gray L."/>
            <person name="Ray D.A."/>
            <person name="Sullivan K.A.M."/>
            <person name="Roscito J.G."/>
            <person name="Kirilenko B.M."/>
            <person name="Davalos L.M."/>
            <person name="Corthals A.P."/>
            <person name="Power M.L."/>
            <person name="Jones G."/>
            <person name="Ransome R.D."/>
            <person name="Dechmann D.K.N."/>
            <person name="Locatelli A.G."/>
            <person name="Puechmaille S.J."/>
            <person name="Fedrigo O."/>
            <person name="Jarvis E.D."/>
            <person name="Hiller M."/>
            <person name="Vernes S.C."/>
            <person name="Myers E.W."/>
            <person name="Teeling E.C."/>
        </authorList>
    </citation>
    <scope>NUCLEOTIDE SEQUENCE [LARGE SCALE GENOMIC DNA]</scope>
    <source>
        <strain evidence="2">MRouAeg1</strain>
        <tissue evidence="2">Muscle</tissue>
    </source>
</reference>
<proteinExistence type="predicted"/>
<feature type="chain" id="PRO_5029579586" evidence="1">
    <location>
        <begin position="17"/>
        <end position="144"/>
    </location>
</feature>
<keyword evidence="3" id="KW-1185">Reference proteome</keyword>
<keyword evidence="1" id="KW-0732">Signal</keyword>
<organism evidence="2 3">
    <name type="scientific">Rousettus aegyptiacus</name>
    <name type="common">Egyptian fruit bat</name>
    <name type="synonym">Pteropus aegyptiacus</name>
    <dbReference type="NCBI Taxonomy" id="9407"/>
    <lineage>
        <taxon>Eukaryota</taxon>
        <taxon>Metazoa</taxon>
        <taxon>Chordata</taxon>
        <taxon>Craniata</taxon>
        <taxon>Vertebrata</taxon>
        <taxon>Euteleostomi</taxon>
        <taxon>Mammalia</taxon>
        <taxon>Eutheria</taxon>
        <taxon>Laurasiatheria</taxon>
        <taxon>Chiroptera</taxon>
        <taxon>Yinpterochiroptera</taxon>
        <taxon>Pteropodoidea</taxon>
        <taxon>Pteropodidae</taxon>
        <taxon>Rousettinae</taxon>
        <taxon>Rousettus</taxon>
    </lineage>
</organism>
<feature type="signal peptide" evidence="1">
    <location>
        <begin position="1"/>
        <end position="16"/>
    </location>
</feature>